<accession>A0A0R2HJB0</accession>
<dbReference type="PANTHER" id="PTHR33121">
    <property type="entry name" value="CYCLIC DI-GMP PHOSPHODIESTERASE PDEF"/>
    <property type="match status" value="1"/>
</dbReference>
<dbReference type="InterPro" id="IPR001633">
    <property type="entry name" value="EAL_dom"/>
</dbReference>
<keyword evidence="4" id="KW-1185">Reference proteome</keyword>
<dbReference type="EMBL" id="CP012275">
    <property type="protein sequence ID" value="AMV63030.1"/>
    <property type="molecule type" value="Genomic_DNA"/>
</dbReference>
<dbReference type="Proteomes" id="UP000076405">
    <property type="component" value="Chromosome"/>
</dbReference>
<dbReference type="PROSITE" id="PS50883">
    <property type="entry name" value="EAL"/>
    <property type="match status" value="1"/>
</dbReference>
<dbReference type="KEGG" id="pdm:ADU72_1148"/>
<dbReference type="Proteomes" id="UP000076244">
    <property type="component" value="Chromosome"/>
</dbReference>
<dbReference type="RefSeq" id="WP_046872031.1">
    <property type="nucleotide sequence ID" value="NZ_BAAAXI010000166.1"/>
</dbReference>
<evidence type="ECO:0000313" key="4">
    <source>
        <dbReference type="Proteomes" id="UP000076244"/>
    </source>
</evidence>
<organism evidence="2 5">
    <name type="scientific">Pediococcus damnosus</name>
    <dbReference type="NCBI Taxonomy" id="51663"/>
    <lineage>
        <taxon>Bacteria</taxon>
        <taxon>Bacillati</taxon>
        <taxon>Bacillota</taxon>
        <taxon>Bacilli</taxon>
        <taxon>Lactobacillales</taxon>
        <taxon>Lactobacillaceae</taxon>
        <taxon>Pediococcus</taxon>
    </lineage>
</organism>
<gene>
    <name evidence="2" type="ORF">ADU70_1548</name>
    <name evidence="3" type="ORF">ADU72_1148</name>
</gene>
<dbReference type="SMART" id="SM00052">
    <property type="entry name" value="EAL"/>
    <property type="match status" value="1"/>
</dbReference>
<proteinExistence type="predicted"/>
<dbReference type="Pfam" id="PF00563">
    <property type="entry name" value="EAL"/>
    <property type="match status" value="1"/>
</dbReference>
<dbReference type="GeneID" id="57276347"/>
<feature type="domain" description="EAL" evidence="1">
    <location>
        <begin position="1"/>
        <end position="226"/>
    </location>
</feature>
<dbReference type="GO" id="GO:0071111">
    <property type="term" value="F:cyclic-guanylate-specific phosphodiesterase activity"/>
    <property type="evidence" value="ECO:0007669"/>
    <property type="project" value="InterPro"/>
</dbReference>
<dbReference type="InterPro" id="IPR035919">
    <property type="entry name" value="EAL_sf"/>
</dbReference>
<evidence type="ECO:0000313" key="5">
    <source>
        <dbReference type="Proteomes" id="UP000076405"/>
    </source>
</evidence>
<dbReference type="Gene3D" id="3.20.20.450">
    <property type="entry name" value="EAL domain"/>
    <property type="match status" value="1"/>
</dbReference>
<dbReference type="AlphaFoldDB" id="A0A0R2HJB0"/>
<name>A0A0R2HJB0_9LACO</name>
<dbReference type="EMBL" id="CP012288">
    <property type="protein sequence ID" value="AMV67081.1"/>
    <property type="molecule type" value="Genomic_DNA"/>
</dbReference>
<dbReference type="InterPro" id="IPR050706">
    <property type="entry name" value="Cyclic-di-GMP_PDE-like"/>
</dbReference>
<evidence type="ECO:0000259" key="1">
    <source>
        <dbReference type="PROSITE" id="PS50883"/>
    </source>
</evidence>
<dbReference type="SUPFAM" id="SSF141868">
    <property type="entry name" value="EAL domain-like"/>
    <property type="match status" value="1"/>
</dbReference>
<evidence type="ECO:0000313" key="3">
    <source>
        <dbReference type="EMBL" id="AMV67081.1"/>
    </source>
</evidence>
<protein>
    <submittedName>
        <fullName evidence="2">Protein containing diguanylate cyclase/phosphodiesterase domain 2 (EAL)</fullName>
    </submittedName>
</protein>
<reference evidence="4 5" key="1">
    <citation type="journal article" date="2016" name="PLoS ONE">
        <title>The Identification of Novel Diagnostic Marker Genes for the Detection of Beer Spoiling Pediococcus damnosus Strains Using the BlAst Diagnostic Gene findEr.</title>
        <authorList>
            <person name="Behr J."/>
            <person name="Geissler A.J."/>
            <person name="Schmid J."/>
            <person name="Zehe A."/>
            <person name="Vogel R.F."/>
        </authorList>
    </citation>
    <scope>NUCLEOTIDE SEQUENCE [LARGE SCALE GENOMIC DNA]</scope>
    <source>
        <strain evidence="2 5">TMW 2.1533</strain>
        <strain evidence="3 4">TMW 2.1535</strain>
    </source>
</reference>
<evidence type="ECO:0000313" key="2">
    <source>
        <dbReference type="EMBL" id="AMV63030.1"/>
    </source>
</evidence>
<dbReference type="OrthoDB" id="8731447at2"/>
<sequence>MYRYFIQPQLNKMNNSLIGYELLIRKHTDNGWRIPKLFSEIPAPVIADTLTETTAKLVLKIGSVSVNLNRTQMMNAQINAALINAQDQLRPLRLNIELTEEPGDEKITNADLKPMFEHFIQRGMEICLDDVGTGDNQHAEIEALLPYVSEIKFALQNFKEGFQDPSIQAKVVYWRDVAREEKLRFILEGIEDEADDQLADDLEIDLRQGYYYGKPHLLKINASDPD</sequence>
<dbReference type="PANTHER" id="PTHR33121:SF82">
    <property type="entry name" value="SIGNAL TRANSDUCTION PROTEIN CONTAINING A EAL DOMAIN"/>
    <property type="match status" value="1"/>
</dbReference>